<name>A0ABR3SPQ6_9PEZI</name>
<dbReference type="PANTHER" id="PTHR33365">
    <property type="entry name" value="YALI0B05434P"/>
    <property type="match status" value="1"/>
</dbReference>
<feature type="region of interest" description="Disordered" evidence="3">
    <location>
        <begin position="1"/>
        <end position="24"/>
    </location>
</feature>
<keyword evidence="5" id="KW-1185">Reference proteome</keyword>
<protein>
    <submittedName>
        <fullName evidence="4">Uncharacterized protein</fullName>
    </submittedName>
</protein>
<accession>A0ABR3SPQ6</accession>
<feature type="compositionally biased region" description="Polar residues" evidence="3">
    <location>
        <begin position="1"/>
        <end position="10"/>
    </location>
</feature>
<dbReference type="PANTHER" id="PTHR33365:SF4">
    <property type="entry name" value="CYCLOCHLOROTINE BIOSYNTHESIS PROTEIN O"/>
    <property type="match status" value="1"/>
</dbReference>
<evidence type="ECO:0000256" key="3">
    <source>
        <dbReference type="SAM" id="MobiDB-lite"/>
    </source>
</evidence>
<gene>
    <name evidence="4" type="ORF">SLS56_006855</name>
</gene>
<proteinExistence type="inferred from homology"/>
<dbReference type="InterPro" id="IPR021765">
    <property type="entry name" value="UstYa-like"/>
</dbReference>
<comment type="similarity">
    <text evidence="2">Belongs to the ustYa family.</text>
</comment>
<reference evidence="4 5" key="1">
    <citation type="submission" date="2024-02" db="EMBL/GenBank/DDBJ databases">
        <title>De novo assembly and annotation of 12 fungi associated with fruit tree decline syndrome in Ontario, Canada.</title>
        <authorList>
            <person name="Sulman M."/>
            <person name="Ellouze W."/>
            <person name="Ilyukhin E."/>
        </authorList>
    </citation>
    <scope>NUCLEOTIDE SEQUENCE [LARGE SCALE GENOMIC DNA]</scope>
    <source>
        <strain evidence="4 5">M1-105</strain>
    </source>
</reference>
<dbReference type="Proteomes" id="UP001521116">
    <property type="component" value="Unassembled WGS sequence"/>
</dbReference>
<evidence type="ECO:0000313" key="4">
    <source>
        <dbReference type="EMBL" id="KAL1626451.1"/>
    </source>
</evidence>
<comment type="caution">
    <text evidence="4">The sequence shown here is derived from an EMBL/GenBank/DDBJ whole genome shotgun (WGS) entry which is preliminary data.</text>
</comment>
<evidence type="ECO:0000313" key="5">
    <source>
        <dbReference type="Proteomes" id="UP001521116"/>
    </source>
</evidence>
<dbReference type="Pfam" id="PF11807">
    <property type="entry name" value="UstYa"/>
    <property type="match status" value="1"/>
</dbReference>
<dbReference type="EMBL" id="JAJVDC020000082">
    <property type="protein sequence ID" value="KAL1626451.1"/>
    <property type="molecule type" value="Genomic_DNA"/>
</dbReference>
<organism evidence="4 5">
    <name type="scientific">Neofusicoccum ribis</name>
    <dbReference type="NCBI Taxonomy" id="45134"/>
    <lineage>
        <taxon>Eukaryota</taxon>
        <taxon>Fungi</taxon>
        <taxon>Dikarya</taxon>
        <taxon>Ascomycota</taxon>
        <taxon>Pezizomycotina</taxon>
        <taxon>Dothideomycetes</taxon>
        <taxon>Dothideomycetes incertae sedis</taxon>
        <taxon>Botryosphaeriales</taxon>
        <taxon>Botryosphaeriaceae</taxon>
        <taxon>Neofusicoccum</taxon>
    </lineage>
</organism>
<comment type="pathway">
    <text evidence="1">Mycotoxin biosynthesis.</text>
</comment>
<evidence type="ECO:0000256" key="2">
    <source>
        <dbReference type="ARBA" id="ARBA00035112"/>
    </source>
</evidence>
<evidence type="ECO:0000256" key="1">
    <source>
        <dbReference type="ARBA" id="ARBA00004685"/>
    </source>
</evidence>
<feature type="compositionally biased region" description="Acidic residues" evidence="3">
    <location>
        <begin position="14"/>
        <end position="24"/>
    </location>
</feature>
<sequence length="657" mass="73291">MDNSQLQYTSIPPEEGEQVEDMASEEEKLELDRFEPLWKLKRANVSRGTVCPRCYVDDEQCTQHLFADSPVIDASVVDYRWTTLDIGDTTDSVYRGPPTYEREKAWDALEKQRVMDMPVEELSRLNKTHDDSWIHTKKGGLAIQLEMHQQLHCLSTLRRWIYTHEFLESMGELPGAFHGTLDAVQKHVVIADPPWYRDSAASVAEGLDKDKRSTVADPPWYRDSAASVSEGIEADKEKRATIADPPWYRDSAASVAEGLDSKEKRSTIADPPWYRDSAASVSEGLDAEKRAEIADPPWYRDSAASVSEGLADAEKRATIADPPWYRESAASVSEGLDAEKRSIIADPPWYRDSAASVSEGLDAEKRAEIADPPWYRDSAASVSEGLDDKKKRAVIADPPWYRDSAAAVAEGIDDKEKRAIIADPPWYRDSAASVAEGIESNEKRADIADPPWYRDSAASAAEGLDKRSADSGFVAKSEAKMDALRKKAFGNMRRSSLRETSESGKEFFLFPVHLRSDVVDRWHVPAVLTERYQAADSDADRVSVLNNYLYVTGRTPKSAAELGFTPTMYMPGLPEGGNEVGYGYALEGQHQYHCADFLADAIEIGKSNINDFYLQHTIHCLGLIKWLATKLTGPQPLTLLNPEAERLIKSGYKQTIE</sequence>